<evidence type="ECO:0000313" key="3">
    <source>
        <dbReference type="Proteomes" id="UP000182264"/>
    </source>
</evidence>
<accession>A0A1L3GCX1</accession>
<keyword evidence="3" id="KW-1185">Reference proteome</keyword>
<dbReference type="EMBL" id="CP015518">
    <property type="protein sequence ID" value="APG23801.1"/>
    <property type="molecule type" value="Genomic_DNA"/>
</dbReference>
<evidence type="ECO:0000313" key="2">
    <source>
        <dbReference type="EMBL" id="APG23801.1"/>
    </source>
</evidence>
<organism evidence="2 3">
    <name type="scientific">Syntrophotalea acetylenica</name>
    <name type="common">Pelobacter acetylenicus</name>
    <dbReference type="NCBI Taxonomy" id="29542"/>
    <lineage>
        <taxon>Bacteria</taxon>
        <taxon>Pseudomonadati</taxon>
        <taxon>Thermodesulfobacteriota</taxon>
        <taxon>Desulfuromonadia</taxon>
        <taxon>Desulfuromonadales</taxon>
        <taxon>Syntrophotaleaceae</taxon>
        <taxon>Syntrophotalea</taxon>
    </lineage>
</organism>
<evidence type="ECO:0000259" key="1">
    <source>
        <dbReference type="Pfam" id="PF07238"/>
    </source>
</evidence>
<gene>
    <name evidence="2" type="ORF">A7E75_01270</name>
</gene>
<sequence>MEVNAMTLTDEPLNVLHDWHLVEILVPTTQGEPLQLDGMARLHGTNQLDLQLFPSDWPVSGLDPHAGWHLQCDQGMHFHTIRASLEKQDHPRRIRLRIEQHEVHDHQRRNLRVETAIYLAFWKDQPGEMARPQPARTQVSLSQQGLSFLTEDTLRTGTLLSLQMILPGTTLESLHCEAQVLSLGNATRKGRKMALKIVRITSEDREKIAMFCLAEHFRGMQAKTRLMALMMGSR</sequence>
<protein>
    <recommendedName>
        <fullName evidence="1">PilZ domain-containing protein</fullName>
    </recommendedName>
</protein>
<feature type="domain" description="PilZ" evidence="1">
    <location>
        <begin position="133"/>
        <end position="212"/>
    </location>
</feature>
<reference evidence="2 3" key="1">
    <citation type="journal article" date="2017" name="Genome Announc.">
        <title>Complete Genome Sequences of Two Acetylene-Fermenting Pelobacter acetylenicus Strains.</title>
        <authorList>
            <person name="Sutton J.M."/>
            <person name="Baesman S.M."/>
            <person name="Fierst J.L."/>
            <person name="Poret-Peterson A.T."/>
            <person name="Oremland R.S."/>
            <person name="Dunlap D.S."/>
            <person name="Akob D.M."/>
        </authorList>
    </citation>
    <scope>NUCLEOTIDE SEQUENCE [LARGE SCALE GENOMIC DNA]</scope>
    <source>
        <strain evidence="2 3">DSM 3247</strain>
    </source>
</reference>
<proteinExistence type="predicted"/>
<dbReference type="InterPro" id="IPR009875">
    <property type="entry name" value="PilZ_domain"/>
</dbReference>
<dbReference type="AlphaFoldDB" id="A0A1L3GCX1"/>
<name>A0A1L3GCX1_SYNAC</name>
<dbReference type="Pfam" id="PF07238">
    <property type="entry name" value="PilZ"/>
    <property type="match status" value="1"/>
</dbReference>
<dbReference type="STRING" id="29542.A6070_09880"/>
<dbReference type="Proteomes" id="UP000182264">
    <property type="component" value="Chromosome"/>
</dbReference>
<dbReference type="GO" id="GO:0035438">
    <property type="term" value="F:cyclic-di-GMP binding"/>
    <property type="evidence" value="ECO:0007669"/>
    <property type="project" value="InterPro"/>
</dbReference>